<name>A0A811VIE2_CERCA</name>
<sequence>MWFNPLTPAVPACEQLLLAGFCKATCTRNSIKSTKRKLTNKQNYLGLEDAVEFIIDDKIEDGEYDLVIVPPDLRVVSDEKEENEDDLDSSTFPLSDKMFKNLLHDFRLLGYRATGTICENRTKRPDADFDYRFDTIGSNFDYIERFEEVV</sequence>
<evidence type="ECO:0000313" key="2">
    <source>
        <dbReference type="Proteomes" id="UP000606786"/>
    </source>
</evidence>
<keyword evidence="2" id="KW-1185">Reference proteome</keyword>
<accession>A0A811VIE2</accession>
<reference evidence="1" key="1">
    <citation type="submission" date="2020-11" db="EMBL/GenBank/DDBJ databases">
        <authorList>
            <person name="Whitehead M."/>
        </authorList>
    </citation>
    <scope>NUCLEOTIDE SEQUENCE</scope>
    <source>
        <strain evidence="1">EGII</strain>
    </source>
</reference>
<gene>
    <name evidence="1" type="ORF">CCAP1982_LOCUS22738</name>
</gene>
<comment type="caution">
    <text evidence="1">The sequence shown here is derived from an EMBL/GenBank/DDBJ whole genome shotgun (WGS) entry which is preliminary data.</text>
</comment>
<evidence type="ECO:0000313" key="1">
    <source>
        <dbReference type="EMBL" id="CAD7014764.1"/>
    </source>
</evidence>
<dbReference type="Proteomes" id="UP000606786">
    <property type="component" value="Unassembled WGS sequence"/>
</dbReference>
<proteinExistence type="predicted"/>
<organism evidence="1 2">
    <name type="scientific">Ceratitis capitata</name>
    <name type="common">Mediterranean fruit fly</name>
    <name type="synonym">Tephritis capitata</name>
    <dbReference type="NCBI Taxonomy" id="7213"/>
    <lineage>
        <taxon>Eukaryota</taxon>
        <taxon>Metazoa</taxon>
        <taxon>Ecdysozoa</taxon>
        <taxon>Arthropoda</taxon>
        <taxon>Hexapoda</taxon>
        <taxon>Insecta</taxon>
        <taxon>Pterygota</taxon>
        <taxon>Neoptera</taxon>
        <taxon>Endopterygota</taxon>
        <taxon>Diptera</taxon>
        <taxon>Brachycera</taxon>
        <taxon>Muscomorpha</taxon>
        <taxon>Tephritoidea</taxon>
        <taxon>Tephritidae</taxon>
        <taxon>Ceratitis</taxon>
        <taxon>Ceratitis</taxon>
    </lineage>
</organism>
<protein>
    <submittedName>
        <fullName evidence="1">(Mediterranean fruit fly) hypothetical protein</fullName>
    </submittedName>
</protein>
<dbReference type="EMBL" id="CAJHJT010000056">
    <property type="protein sequence ID" value="CAD7014764.1"/>
    <property type="molecule type" value="Genomic_DNA"/>
</dbReference>
<dbReference type="AlphaFoldDB" id="A0A811VIE2"/>